<protein>
    <submittedName>
        <fullName evidence="5">Homocysteine S-methyltransferase family protein</fullName>
    </submittedName>
</protein>
<feature type="binding site" evidence="3">
    <location>
        <position position="208"/>
    </location>
    <ligand>
        <name>Zn(2+)</name>
        <dbReference type="ChEBI" id="CHEBI:29105"/>
    </ligand>
</feature>
<keyword evidence="3" id="KW-0862">Zinc</keyword>
<evidence type="ECO:0000313" key="6">
    <source>
        <dbReference type="Proteomes" id="UP000623678"/>
    </source>
</evidence>
<dbReference type="InterPro" id="IPR036589">
    <property type="entry name" value="HCY_dom_sf"/>
</dbReference>
<comment type="caution">
    <text evidence="5">The sequence shown here is derived from an EMBL/GenBank/DDBJ whole genome shotgun (WGS) entry which is preliminary data.</text>
</comment>
<dbReference type="GO" id="GO:0032259">
    <property type="term" value="P:methylation"/>
    <property type="evidence" value="ECO:0007669"/>
    <property type="project" value="UniProtKB-KW"/>
</dbReference>
<dbReference type="Gene3D" id="3.20.20.330">
    <property type="entry name" value="Homocysteine-binding-like domain"/>
    <property type="match status" value="1"/>
</dbReference>
<dbReference type="RefSeq" id="WP_262395485.1">
    <property type="nucleotide sequence ID" value="NZ_JACRTD010000006.1"/>
</dbReference>
<dbReference type="GO" id="GO:0046872">
    <property type="term" value="F:metal ion binding"/>
    <property type="evidence" value="ECO:0007669"/>
    <property type="project" value="UniProtKB-KW"/>
</dbReference>
<dbReference type="PANTHER" id="PTHR11103:SF18">
    <property type="entry name" value="SLR1189 PROTEIN"/>
    <property type="match status" value="1"/>
</dbReference>
<dbReference type="Pfam" id="PF02574">
    <property type="entry name" value="S-methyl_trans"/>
    <property type="match status" value="1"/>
</dbReference>
<evidence type="ECO:0000256" key="1">
    <source>
        <dbReference type="ARBA" id="ARBA00022603"/>
    </source>
</evidence>
<dbReference type="EMBL" id="JACRTD010000006">
    <property type="protein sequence ID" value="MBC8585770.1"/>
    <property type="molecule type" value="Genomic_DNA"/>
</dbReference>
<proteinExistence type="predicted"/>
<feature type="binding site" evidence="3">
    <location>
        <position position="264"/>
    </location>
    <ligand>
        <name>Zn(2+)</name>
        <dbReference type="ChEBI" id="CHEBI:29105"/>
    </ligand>
</feature>
<evidence type="ECO:0000313" key="5">
    <source>
        <dbReference type="EMBL" id="MBC8585770.1"/>
    </source>
</evidence>
<dbReference type="PANTHER" id="PTHR11103">
    <property type="entry name" value="SLR1189 PROTEIN"/>
    <property type="match status" value="1"/>
</dbReference>
<dbReference type="SUPFAM" id="SSF82282">
    <property type="entry name" value="Homocysteine S-methyltransferase"/>
    <property type="match status" value="1"/>
</dbReference>
<reference evidence="5" key="1">
    <citation type="submission" date="2020-08" db="EMBL/GenBank/DDBJ databases">
        <title>Genome public.</title>
        <authorList>
            <person name="Liu C."/>
            <person name="Sun Q."/>
        </authorList>
    </citation>
    <scope>NUCLEOTIDE SEQUENCE</scope>
    <source>
        <strain evidence="5">NSJ-64</strain>
    </source>
</reference>
<feature type="domain" description="Hcy-binding" evidence="4">
    <location>
        <begin position="3"/>
        <end position="279"/>
    </location>
</feature>
<gene>
    <name evidence="5" type="ORF">H8705_09250</name>
</gene>
<feature type="binding site" evidence="3">
    <location>
        <position position="265"/>
    </location>
    <ligand>
        <name>Zn(2+)</name>
        <dbReference type="ChEBI" id="CHEBI:29105"/>
    </ligand>
</feature>
<sequence length="408" mass="44065">MSLTDCDRSSFSLPLLLDGATGTRYMAAGMPSGICVEKWACEHPEVVRRVISSYVQAGSDIVYAPTFLANAGNLKNYGLSEQVVQLNTEIIGFAKQAVGSHPVKIAGDMSTTGLICEPFGDTEFLHLIGIYAEQAMALKEAGADLLAIETMSSLAECRAAVIASRQTGLPIFVTITVDKAGRTLWGDDVLVCLVVLQGMGISAFGLNCSEGPQDMLPLFERISPYAKVPLIAKPNAGNPPLTPVQFSQKCRELMQKGVSIIGGCCGTDEQYIKALRHMINSFDIEQIKIQPADVDILAAGRELYYLDDDLEYSQPVTCSVDMADALLDACEESCDAVLVHLDTPDDGYQFSLNAHMVDMPVAFESESLEALDNALLHFNGKALVTSTYCQLDREEIQPVAKKYGAVVL</sequence>
<keyword evidence="6" id="KW-1185">Reference proteome</keyword>
<keyword evidence="3" id="KW-0479">Metal-binding</keyword>
<evidence type="ECO:0000256" key="3">
    <source>
        <dbReference type="PROSITE-ProRule" id="PRU00333"/>
    </source>
</evidence>
<evidence type="ECO:0000256" key="2">
    <source>
        <dbReference type="ARBA" id="ARBA00022679"/>
    </source>
</evidence>
<dbReference type="InterPro" id="IPR003726">
    <property type="entry name" value="HCY_dom"/>
</dbReference>
<evidence type="ECO:0000259" key="4">
    <source>
        <dbReference type="PROSITE" id="PS50970"/>
    </source>
</evidence>
<dbReference type="AlphaFoldDB" id="A0A926ENT8"/>
<accession>A0A926ENT8</accession>
<dbReference type="GO" id="GO:0008168">
    <property type="term" value="F:methyltransferase activity"/>
    <property type="evidence" value="ECO:0007669"/>
    <property type="project" value="UniProtKB-UniRule"/>
</dbReference>
<dbReference type="Proteomes" id="UP000623678">
    <property type="component" value="Unassembled WGS sequence"/>
</dbReference>
<name>A0A926ENT8_9FIRM</name>
<keyword evidence="1 3" id="KW-0489">Methyltransferase</keyword>
<comment type="cofactor">
    <cofactor evidence="3">
        <name>Zn(2+)</name>
        <dbReference type="ChEBI" id="CHEBI:29105"/>
    </cofactor>
</comment>
<dbReference type="PROSITE" id="PS50970">
    <property type="entry name" value="HCY"/>
    <property type="match status" value="1"/>
</dbReference>
<organism evidence="5 6">
    <name type="scientific">Youxingia wuxianensis</name>
    <dbReference type="NCBI Taxonomy" id="2763678"/>
    <lineage>
        <taxon>Bacteria</taxon>
        <taxon>Bacillati</taxon>
        <taxon>Bacillota</taxon>
        <taxon>Clostridia</taxon>
        <taxon>Eubacteriales</taxon>
        <taxon>Oscillospiraceae</taxon>
        <taxon>Youxingia</taxon>
    </lineage>
</organism>
<keyword evidence="2 3" id="KW-0808">Transferase</keyword>